<reference evidence="11" key="5">
    <citation type="submission" date="2025-09" db="UniProtKB">
        <authorList>
            <consortium name="Ensembl"/>
        </authorList>
    </citation>
    <scope>IDENTIFICATION</scope>
</reference>
<dbReference type="GO" id="GO:0005524">
    <property type="term" value="F:ATP binding"/>
    <property type="evidence" value="ECO:0007669"/>
    <property type="project" value="UniProtKB-UniRule"/>
</dbReference>
<dbReference type="GeneTree" id="ENSGT00940000156445"/>
<dbReference type="GO" id="GO:0050321">
    <property type="term" value="F:tau-protein kinase activity"/>
    <property type="evidence" value="ECO:0007669"/>
    <property type="project" value="TreeGrafter"/>
</dbReference>
<reference evidence="12" key="1">
    <citation type="journal article" date="2014" name="Science">
        <title>Nonhuman genetics. Genomic basis for the convergent evolution of electric organs.</title>
        <authorList>
            <person name="Gallant J.R."/>
            <person name="Traeger L.L."/>
            <person name="Volkening J.D."/>
            <person name="Moffett H."/>
            <person name="Chen P.H."/>
            <person name="Novina C.D."/>
            <person name="Phillips G.N.Jr."/>
            <person name="Anand R."/>
            <person name="Wells G.B."/>
            <person name="Pinch M."/>
            <person name="Guth R."/>
            <person name="Unguez G.A."/>
            <person name="Albert J.S."/>
            <person name="Zakon H.H."/>
            <person name="Samanta M.P."/>
            <person name="Sussman M.R."/>
        </authorList>
    </citation>
    <scope>NUCLEOTIDE SEQUENCE [LARGE SCALE GENOMIC DNA]</scope>
</reference>
<evidence type="ECO:0000259" key="10">
    <source>
        <dbReference type="PROSITE" id="PS50011"/>
    </source>
</evidence>
<feature type="domain" description="Protein kinase" evidence="10">
    <location>
        <begin position="25"/>
        <end position="119"/>
    </location>
</feature>
<dbReference type="FunFam" id="3.30.200.20:FF:000003">
    <property type="entry name" value="Non-specific serine/threonine protein kinase"/>
    <property type="match status" value="1"/>
</dbReference>
<dbReference type="STRING" id="8005.ENSEEEP00000024600"/>
<evidence type="ECO:0000256" key="4">
    <source>
        <dbReference type="ARBA" id="ARBA00022741"/>
    </source>
</evidence>
<evidence type="ECO:0000256" key="9">
    <source>
        <dbReference type="PROSITE-ProRule" id="PRU10141"/>
    </source>
</evidence>
<dbReference type="EC" id="2.7.11.1" evidence="1"/>
<evidence type="ECO:0000313" key="11">
    <source>
        <dbReference type="Ensembl" id="ENSEEEP00000024600.2"/>
    </source>
</evidence>
<proteinExistence type="predicted"/>
<feature type="binding site" evidence="9">
    <location>
        <position position="54"/>
    </location>
    <ligand>
        <name>ATP</name>
        <dbReference type="ChEBI" id="CHEBI:30616"/>
    </ligand>
</feature>
<keyword evidence="12" id="KW-1185">Reference proteome</keyword>
<dbReference type="PANTHER" id="PTHR24346:SF47">
    <property type="entry name" value="SERINE_THREONINE-PROTEIN KINASE SIK2-RELATED"/>
    <property type="match status" value="1"/>
</dbReference>
<keyword evidence="5" id="KW-0418">Kinase</keyword>
<evidence type="ECO:0000256" key="6">
    <source>
        <dbReference type="ARBA" id="ARBA00022840"/>
    </source>
</evidence>
<dbReference type="PANTHER" id="PTHR24346">
    <property type="entry name" value="MAP/MICROTUBULE AFFINITY-REGULATING KINASE"/>
    <property type="match status" value="1"/>
</dbReference>
<comment type="catalytic activity">
    <reaction evidence="8">
        <text>L-seryl-[protein] + ATP = O-phospho-L-seryl-[protein] + ADP + H(+)</text>
        <dbReference type="Rhea" id="RHEA:17989"/>
        <dbReference type="Rhea" id="RHEA-COMP:9863"/>
        <dbReference type="Rhea" id="RHEA-COMP:11604"/>
        <dbReference type="ChEBI" id="CHEBI:15378"/>
        <dbReference type="ChEBI" id="CHEBI:29999"/>
        <dbReference type="ChEBI" id="CHEBI:30616"/>
        <dbReference type="ChEBI" id="CHEBI:83421"/>
        <dbReference type="ChEBI" id="CHEBI:456216"/>
        <dbReference type="EC" id="2.7.11.1"/>
    </reaction>
</comment>
<evidence type="ECO:0000256" key="1">
    <source>
        <dbReference type="ARBA" id="ARBA00012513"/>
    </source>
</evidence>
<dbReference type="InterPro" id="IPR000719">
    <property type="entry name" value="Prot_kinase_dom"/>
</dbReference>
<dbReference type="GO" id="GO:0035556">
    <property type="term" value="P:intracellular signal transduction"/>
    <property type="evidence" value="ECO:0007669"/>
    <property type="project" value="TreeGrafter"/>
</dbReference>
<reference evidence="12" key="2">
    <citation type="journal article" date="2017" name="Sci. Adv.">
        <title>A tail of two voltages: Proteomic comparison of the three electric organs of the electric eel.</title>
        <authorList>
            <person name="Traeger L.L."/>
            <person name="Sabat G."/>
            <person name="Barrett-Wilt G.A."/>
            <person name="Wells G.B."/>
            <person name="Sussman M.R."/>
        </authorList>
    </citation>
    <scope>NUCLEOTIDE SEQUENCE [LARGE SCALE GENOMIC DNA]</scope>
</reference>
<evidence type="ECO:0000256" key="5">
    <source>
        <dbReference type="ARBA" id="ARBA00022777"/>
    </source>
</evidence>
<dbReference type="Proteomes" id="UP000314983">
    <property type="component" value="Chromosome 16"/>
</dbReference>
<dbReference type="GO" id="GO:0000226">
    <property type="term" value="P:microtubule cytoskeleton organization"/>
    <property type="evidence" value="ECO:0007669"/>
    <property type="project" value="TreeGrafter"/>
</dbReference>
<accession>A0A4W4FII4</accession>
<reference evidence="11" key="3">
    <citation type="submission" date="2020-05" db="EMBL/GenBank/DDBJ databases">
        <title>Electrophorus electricus (electric eel) genome, fEleEle1, primary haplotype.</title>
        <authorList>
            <person name="Myers G."/>
            <person name="Meyer A."/>
            <person name="Fedrigo O."/>
            <person name="Formenti G."/>
            <person name="Rhie A."/>
            <person name="Tracey A."/>
            <person name="Sims Y."/>
            <person name="Jarvis E.D."/>
        </authorList>
    </citation>
    <scope>NUCLEOTIDE SEQUENCE [LARGE SCALE GENOMIC DNA]</scope>
</reference>
<evidence type="ECO:0000256" key="2">
    <source>
        <dbReference type="ARBA" id="ARBA00022527"/>
    </source>
</evidence>
<protein>
    <recommendedName>
        <fullName evidence="1">non-specific serine/threonine protein kinase</fullName>
        <ecNumber evidence="1">2.7.11.1</ecNumber>
    </recommendedName>
</protein>
<keyword evidence="6 9" id="KW-0067">ATP-binding</keyword>
<evidence type="ECO:0000313" key="12">
    <source>
        <dbReference type="Proteomes" id="UP000314983"/>
    </source>
</evidence>
<dbReference type="AlphaFoldDB" id="A0A4W4FII4"/>
<sequence length="119" mass="13478">MVVLSEHGSEGPSNQPSKLLQVGFYEIICTLGKGNFAVVKLARHKITKTQVAIKIIDKTRLGAADMNRLNREVQILKLLDHPYIIKLYQVMESKDMLYLVTEYAKNGEIFGKSHHEPLN</sequence>
<dbReference type="PROSITE" id="PS50011">
    <property type="entry name" value="PROTEIN_KINASE_DOM"/>
    <property type="match status" value="1"/>
</dbReference>
<dbReference type="Ensembl" id="ENSEEET00000024884.2">
    <property type="protein sequence ID" value="ENSEEEP00000024600.2"/>
    <property type="gene ID" value="ENSEEEG00000011926.2"/>
</dbReference>
<comment type="catalytic activity">
    <reaction evidence="7">
        <text>L-threonyl-[protein] + ATP = O-phospho-L-threonyl-[protein] + ADP + H(+)</text>
        <dbReference type="Rhea" id="RHEA:46608"/>
        <dbReference type="Rhea" id="RHEA-COMP:11060"/>
        <dbReference type="Rhea" id="RHEA-COMP:11605"/>
        <dbReference type="ChEBI" id="CHEBI:15378"/>
        <dbReference type="ChEBI" id="CHEBI:30013"/>
        <dbReference type="ChEBI" id="CHEBI:30616"/>
        <dbReference type="ChEBI" id="CHEBI:61977"/>
        <dbReference type="ChEBI" id="CHEBI:456216"/>
        <dbReference type="EC" id="2.7.11.1"/>
    </reaction>
</comment>
<keyword evidence="3" id="KW-0808">Transferase</keyword>
<dbReference type="InterPro" id="IPR011009">
    <property type="entry name" value="Kinase-like_dom_sf"/>
</dbReference>
<keyword evidence="4 9" id="KW-0547">Nucleotide-binding</keyword>
<dbReference type="SMART" id="SM00220">
    <property type="entry name" value="S_TKc"/>
    <property type="match status" value="1"/>
</dbReference>
<dbReference type="SUPFAM" id="SSF56112">
    <property type="entry name" value="Protein kinase-like (PK-like)"/>
    <property type="match status" value="1"/>
</dbReference>
<evidence type="ECO:0000256" key="8">
    <source>
        <dbReference type="ARBA" id="ARBA00048679"/>
    </source>
</evidence>
<dbReference type="OMA" id="TYLNMRL"/>
<dbReference type="PROSITE" id="PS00107">
    <property type="entry name" value="PROTEIN_KINASE_ATP"/>
    <property type="match status" value="1"/>
</dbReference>
<dbReference type="Gene3D" id="3.30.200.20">
    <property type="entry name" value="Phosphorylase Kinase, domain 1"/>
    <property type="match status" value="1"/>
</dbReference>
<organism evidence="11 12">
    <name type="scientific">Electrophorus electricus</name>
    <name type="common">Electric eel</name>
    <name type="synonym">Gymnotus electricus</name>
    <dbReference type="NCBI Taxonomy" id="8005"/>
    <lineage>
        <taxon>Eukaryota</taxon>
        <taxon>Metazoa</taxon>
        <taxon>Chordata</taxon>
        <taxon>Craniata</taxon>
        <taxon>Vertebrata</taxon>
        <taxon>Euteleostomi</taxon>
        <taxon>Actinopterygii</taxon>
        <taxon>Neopterygii</taxon>
        <taxon>Teleostei</taxon>
        <taxon>Ostariophysi</taxon>
        <taxon>Gymnotiformes</taxon>
        <taxon>Gymnotoidei</taxon>
        <taxon>Gymnotidae</taxon>
        <taxon>Electrophorus</taxon>
    </lineage>
</organism>
<name>A0A4W4FII4_ELEEL</name>
<keyword evidence="2" id="KW-0723">Serine/threonine-protein kinase</keyword>
<dbReference type="GO" id="GO:0005737">
    <property type="term" value="C:cytoplasm"/>
    <property type="evidence" value="ECO:0007669"/>
    <property type="project" value="TreeGrafter"/>
</dbReference>
<evidence type="ECO:0000256" key="7">
    <source>
        <dbReference type="ARBA" id="ARBA00047899"/>
    </source>
</evidence>
<dbReference type="InterPro" id="IPR017441">
    <property type="entry name" value="Protein_kinase_ATP_BS"/>
</dbReference>
<dbReference type="Pfam" id="PF00069">
    <property type="entry name" value="Pkinase"/>
    <property type="match status" value="1"/>
</dbReference>
<reference evidence="11" key="4">
    <citation type="submission" date="2025-08" db="UniProtKB">
        <authorList>
            <consortium name="Ensembl"/>
        </authorList>
    </citation>
    <scope>IDENTIFICATION</scope>
</reference>
<evidence type="ECO:0000256" key="3">
    <source>
        <dbReference type="ARBA" id="ARBA00022679"/>
    </source>
</evidence>